<organism evidence="2">
    <name type="scientific">viral metagenome</name>
    <dbReference type="NCBI Taxonomy" id="1070528"/>
    <lineage>
        <taxon>unclassified sequences</taxon>
        <taxon>metagenomes</taxon>
        <taxon>organismal metagenomes</taxon>
    </lineage>
</organism>
<reference evidence="2" key="1">
    <citation type="journal article" date="2020" name="Nature">
        <title>Giant virus diversity and host interactions through global metagenomics.</title>
        <authorList>
            <person name="Schulz F."/>
            <person name="Roux S."/>
            <person name="Paez-Espino D."/>
            <person name="Jungbluth S."/>
            <person name="Walsh D.A."/>
            <person name="Denef V.J."/>
            <person name="McMahon K.D."/>
            <person name="Konstantinidis K.T."/>
            <person name="Eloe-Fadrosh E.A."/>
            <person name="Kyrpides N.C."/>
            <person name="Woyke T."/>
        </authorList>
    </citation>
    <scope>NUCLEOTIDE SEQUENCE</scope>
    <source>
        <strain evidence="2">GVMAG-M-3300024302-11</strain>
    </source>
</reference>
<keyword evidence="1" id="KW-0812">Transmembrane</keyword>
<evidence type="ECO:0000256" key="1">
    <source>
        <dbReference type="SAM" id="Phobius"/>
    </source>
</evidence>
<dbReference type="EMBL" id="MN740256">
    <property type="protein sequence ID" value="QHT96340.1"/>
    <property type="molecule type" value="Genomic_DNA"/>
</dbReference>
<evidence type="ECO:0000313" key="2">
    <source>
        <dbReference type="EMBL" id="QHT96340.1"/>
    </source>
</evidence>
<sequence length="478" mass="56217">MNKYKELERISDNINILFKRLFAMENHPFYNDLDRVKELHNKFKESMKKIIKHEINYEPNITIPNEFDITVSDEKYTFAKTDINLDILKDLSIEVNKSNNFNKLKTLINELYFMNIPSNVKNIDNLLKICKESKYVNVAIIGAGPIGLFLACYIYKYYNLSYGLHNNTKVNVIIFDNRIDKKGIKKPYTRYRPFAFNSSFFAYLLPKIYTWKDNSDNSLMINIYIIEYVLFTLAYYVYNIPFIFEENSWEKYCKYMKDGKIDVIFDCTGGKLDPPIFNDSKSEPIDSSWLDILKNKTTKYPKLNINVEKNLVTLDIPKIDKKKFFKNYYYGSLIILDRCDGKLIFKSKIDININNYNDLKLFINLKNKYFIKDDVITICKKIKDDNIRNFVYNSISNYKTGKDTQPNLIYNFEIFNTYLRHSISVSKVITYDNHSFLYIGAGDTIFHSHFVVGAGLNRTISFAVKCANFITNISLVNE</sequence>
<keyword evidence="1" id="KW-0472">Membrane</keyword>
<feature type="transmembrane region" description="Helical" evidence="1">
    <location>
        <begin position="135"/>
        <end position="158"/>
    </location>
</feature>
<accession>A0A6C0IUX1</accession>
<proteinExistence type="predicted"/>
<protein>
    <submittedName>
        <fullName evidence="2">Uncharacterized protein</fullName>
    </submittedName>
</protein>
<keyword evidence="1" id="KW-1133">Transmembrane helix</keyword>
<name>A0A6C0IUX1_9ZZZZ</name>
<feature type="transmembrane region" description="Helical" evidence="1">
    <location>
        <begin position="221"/>
        <end position="238"/>
    </location>
</feature>
<dbReference type="AlphaFoldDB" id="A0A6C0IUX1"/>